<evidence type="ECO:0000313" key="2">
    <source>
        <dbReference type="EMBL" id="MBM7490112.1"/>
    </source>
</evidence>
<proteinExistence type="predicted"/>
<organism evidence="2 3">
    <name type="scientific">Micromonospora luteifusca</name>
    <dbReference type="NCBI Taxonomy" id="709860"/>
    <lineage>
        <taxon>Bacteria</taxon>
        <taxon>Bacillati</taxon>
        <taxon>Actinomycetota</taxon>
        <taxon>Actinomycetes</taxon>
        <taxon>Micromonosporales</taxon>
        <taxon>Micromonosporaceae</taxon>
        <taxon>Micromonospora</taxon>
    </lineage>
</organism>
<dbReference type="EMBL" id="JAFBBP010000001">
    <property type="protein sequence ID" value="MBM7490112.1"/>
    <property type="molecule type" value="Genomic_DNA"/>
</dbReference>
<evidence type="ECO:0000256" key="1">
    <source>
        <dbReference type="SAM" id="MobiDB-lite"/>
    </source>
</evidence>
<reference evidence="2 3" key="1">
    <citation type="submission" date="2021-01" db="EMBL/GenBank/DDBJ databases">
        <title>Sequencing the genomes of 1000 actinobacteria strains.</title>
        <authorList>
            <person name="Klenk H.-P."/>
        </authorList>
    </citation>
    <scope>NUCLEOTIDE SEQUENCE [LARGE SCALE GENOMIC DNA]</scope>
    <source>
        <strain evidence="2 3">DSM 100204</strain>
    </source>
</reference>
<accession>A0ABS2LPK3</accession>
<feature type="region of interest" description="Disordered" evidence="1">
    <location>
        <begin position="1"/>
        <end position="60"/>
    </location>
</feature>
<keyword evidence="3" id="KW-1185">Reference proteome</keyword>
<protein>
    <submittedName>
        <fullName evidence="2">Uncharacterized protein</fullName>
    </submittedName>
</protein>
<comment type="caution">
    <text evidence="2">The sequence shown here is derived from an EMBL/GenBank/DDBJ whole genome shotgun (WGS) entry which is preliminary data.</text>
</comment>
<sequence>MLPGSHVMRAGVRLQALPAKPTRPANAGGTRYGSDERAPSPAPADASGVAVPQLRGALAV</sequence>
<name>A0ABS2LPK3_9ACTN</name>
<dbReference type="Proteomes" id="UP000764837">
    <property type="component" value="Unassembled WGS sequence"/>
</dbReference>
<evidence type="ECO:0000313" key="3">
    <source>
        <dbReference type="Proteomes" id="UP000764837"/>
    </source>
</evidence>
<gene>
    <name evidence="2" type="ORF">JOD64_001334</name>
</gene>